<evidence type="ECO:0000313" key="2">
    <source>
        <dbReference type="EMBL" id="URE24504.1"/>
    </source>
</evidence>
<keyword evidence="1" id="KW-0812">Transmembrane</keyword>
<keyword evidence="3" id="KW-1185">Reference proteome</keyword>
<feature type="transmembrane region" description="Helical" evidence="1">
    <location>
        <begin position="74"/>
        <end position="94"/>
    </location>
</feature>
<dbReference type="AlphaFoldDB" id="A0A9E7H6N2"/>
<accession>A0A9E7H6N2</accession>
<sequence length="129" mass="14983">MQEEPCCQHRRIRCGWLPGVHGVRGGGNQRSPHLCRLQLPPQLPQARGRHRPRLRLFLQLHLSPVIADSLTPMWFGYGFVPFCSIAFAYIYIFIYMSCLLIVSRGWEAWFCFLHLISDSCLDLVIVRKD</sequence>
<protein>
    <submittedName>
        <fullName evidence="2">Uncharacterized protein</fullName>
    </submittedName>
</protein>
<gene>
    <name evidence="2" type="ORF">MUK42_17787</name>
</gene>
<evidence type="ECO:0000313" key="3">
    <source>
        <dbReference type="Proteomes" id="UP001055439"/>
    </source>
</evidence>
<keyword evidence="1" id="KW-1133">Transmembrane helix</keyword>
<dbReference type="EMBL" id="CP097510">
    <property type="protein sequence ID" value="URE24504.1"/>
    <property type="molecule type" value="Genomic_DNA"/>
</dbReference>
<organism evidence="2 3">
    <name type="scientific">Musa troglodytarum</name>
    <name type="common">fe'i banana</name>
    <dbReference type="NCBI Taxonomy" id="320322"/>
    <lineage>
        <taxon>Eukaryota</taxon>
        <taxon>Viridiplantae</taxon>
        <taxon>Streptophyta</taxon>
        <taxon>Embryophyta</taxon>
        <taxon>Tracheophyta</taxon>
        <taxon>Spermatophyta</taxon>
        <taxon>Magnoliopsida</taxon>
        <taxon>Liliopsida</taxon>
        <taxon>Zingiberales</taxon>
        <taxon>Musaceae</taxon>
        <taxon>Musa</taxon>
    </lineage>
</organism>
<name>A0A9E7H6N2_9LILI</name>
<keyword evidence="1" id="KW-0472">Membrane</keyword>
<reference evidence="2" key="1">
    <citation type="submission" date="2022-05" db="EMBL/GenBank/DDBJ databases">
        <title>The Musa troglodytarum L. genome provides insights into the mechanism of non-climacteric behaviour and enrichment of carotenoids.</title>
        <authorList>
            <person name="Wang J."/>
        </authorList>
    </citation>
    <scope>NUCLEOTIDE SEQUENCE</scope>
    <source>
        <tissue evidence="2">Leaf</tissue>
    </source>
</reference>
<dbReference type="Proteomes" id="UP001055439">
    <property type="component" value="Chromosome 8"/>
</dbReference>
<evidence type="ECO:0000256" key="1">
    <source>
        <dbReference type="SAM" id="Phobius"/>
    </source>
</evidence>
<proteinExistence type="predicted"/>